<dbReference type="EMBL" id="JARK01001643">
    <property type="protein sequence ID" value="EYB84937.1"/>
    <property type="molecule type" value="Genomic_DNA"/>
</dbReference>
<accession>A0A016S3N0</accession>
<evidence type="ECO:0000256" key="3">
    <source>
        <dbReference type="ARBA" id="ARBA00022676"/>
    </source>
</evidence>
<organism evidence="11 12">
    <name type="scientific">Ancylostoma ceylanicum</name>
    <dbReference type="NCBI Taxonomy" id="53326"/>
    <lineage>
        <taxon>Eukaryota</taxon>
        <taxon>Metazoa</taxon>
        <taxon>Ecdysozoa</taxon>
        <taxon>Nematoda</taxon>
        <taxon>Chromadorea</taxon>
        <taxon>Rhabditida</taxon>
        <taxon>Rhabditina</taxon>
        <taxon>Rhabditomorpha</taxon>
        <taxon>Strongyloidea</taxon>
        <taxon>Ancylostomatidae</taxon>
        <taxon>Ancylostomatinae</taxon>
        <taxon>Ancylostoma</taxon>
    </lineage>
</organism>
<evidence type="ECO:0000256" key="2">
    <source>
        <dbReference type="ARBA" id="ARBA00008661"/>
    </source>
</evidence>
<proteinExistence type="inferred from homology"/>
<evidence type="ECO:0008006" key="13">
    <source>
        <dbReference type="Google" id="ProtNLM"/>
    </source>
</evidence>
<evidence type="ECO:0000256" key="8">
    <source>
        <dbReference type="ARBA" id="ARBA00023034"/>
    </source>
</evidence>
<keyword evidence="9 10" id="KW-0472">Membrane</keyword>
<keyword evidence="4" id="KW-0808">Transferase</keyword>
<evidence type="ECO:0000256" key="10">
    <source>
        <dbReference type="SAM" id="Phobius"/>
    </source>
</evidence>
<dbReference type="InterPro" id="IPR002659">
    <property type="entry name" value="Glyco_trans_31"/>
</dbReference>
<keyword evidence="3" id="KW-0328">Glycosyltransferase</keyword>
<dbReference type="Pfam" id="PF01762">
    <property type="entry name" value="Galactosyl_T"/>
    <property type="match status" value="1"/>
</dbReference>
<keyword evidence="5 10" id="KW-0812">Transmembrane</keyword>
<name>A0A016S3N0_9BILA</name>
<dbReference type="AlphaFoldDB" id="A0A016S3N0"/>
<keyword evidence="8" id="KW-0333">Golgi apparatus</keyword>
<evidence type="ECO:0000256" key="6">
    <source>
        <dbReference type="ARBA" id="ARBA00022968"/>
    </source>
</evidence>
<evidence type="ECO:0000256" key="4">
    <source>
        <dbReference type="ARBA" id="ARBA00022679"/>
    </source>
</evidence>
<reference evidence="12" key="1">
    <citation type="journal article" date="2015" name="Nat. Genet.">
        <title>The genome and transcriptome of the zoonotic hookworm Ancylostoma ceylanicum identify infection-specific gene families.</title>
        <authorList>
            <person name="Schwarz E.M."/>
            <person name="Hu Y."/>
            <person name="Antoshechkin I."/>
            <person name="Miller M.M."/>
            <person name="Sternberg P.W."/>
            <person name="Aroian R.V."/>
        </authorList>
    </citation>
    <scope>NUCLEOTIDE SEQUENCE</scope>
    <source>
        <strain evidence="12">HY135</strain>
    </source>
</reference>
<dbReference type="GO" id="GO:0000139">
    <property type="term" value="C:Golgi membrane"/>
    <property type="evidence" value="ECO:0007669"/>
    <property type="project" value="UniProtKB-SubCell"/>
</dbReference>
<evidence type="ECO:0000313" key="11">
    <source>
        <dbReference type="EMBL" id="EYB84937.1"/>
    </source>
</evidence>
<evidence type="ECO:0000256" key="1">
    <source>
        <dbReference type="ARBA" id="ARBA00004323"/>
    </source>
</evidence>
<evidence type="ECO:0000256" key="7">
    <source>
        <dbReference type="ARBA" id="ARBA00022989"/>
    </source>
</evidence>
<gene>
    <name evidence="11" type="primary">Acey_s0307.g2034</name>
    <name evidence="11" type="ORF">Y032_0307g2034</name>
</gene>
<evidence type="ECO:0000256" key="9">
    <source>
        <dbReference type="ARBA" id="ARBA00023136"/>
    </source>
</evidence>
<dbReference type="Proteomes" id="UP000024635">
    <property type="component" value="Unassembled WGS sequence"/>
</dbReference>
<keyword evidence="12" id="KW-1185">Reference proteome</keyword>
<protein>
    <recommendedName>
        <fullName evidence="13">Hexosyltransferase</fullName>
    </recommendedName>
</protein>
<keyword evidence="6" id="KW-0735">Signal-anchor</keyword>
<comment type="similarity">
    <text evidence="2">Belongs to the glycosyltransferase 31 family.</text>
</comment>
<dbReference type="GO" id="GO:0016758">
    <property type="term" value="F:hexosyltransferase activity"/>
    <property type="evidence" value="ECO:0007669"/>
    <property type="project" value="InterPro"/>
</dbReference>
<evidence type="ECO:0000313" key="12">
    <source>
        <dbReference type="Proteomes" id="UP000024635"/>
    </source>
</evidence>
<evidence type="ECO:0000256" key="5">
    <source>
        <dbReference type="ARBA" id="ARBA00022692"/>
    </source>
</evidence>
<comment type="subcellular location">
    <subcellularLocation>
        <location evidence="1">Golgi apparatus membrane</location>
        <topology evidence="1">Single-pass type II membrane protein</topology>
    </subcellularLocation>
</comment>
<comment type="caution">
    <text evidence="11">The sequence shown here is derived from an EMBL/GenBank/DDBJ whole genome shotgun (WGS) entry which is preliminary data.</text>
</comment>
<feature type="transmembrane region" description="Helical" evidence="10">
    <location>
        <begin position="145"/>
        <end position="162"/>
    </location>
</feature>
<keyword evidence="7 10" id="KW-1133">Transmembrane helix</keyword>
<sequence>MRLNCIGQLHHLSSFFKSPEEHEKQVSDSVLERVKPPCYSPSDATMNLERLLVGERRQVHVMLMFFQEHCPGVKYLIKVDDDVAVVMDRMLNRLDEDTVSEHAVYCHMWNTFGPVRFPLSKWYGVEFCDQLRFSQQVLVQKIQKFVPNYILFVFSCVAVGFAEMMK</sequence>